<dbReference type="RefSeq" id="WP_114468233.1">
    <property type="nucleotide sequence ID" value="NZ_QPJK01000003.1"/>
</dbReference>
<sequence length="81" mass="8704">MSSLPALQELIHSKFGIDAATLTPDTSMRESGFDSLALVEFVFAVEDQFQISIPDDNTSIDTLAEFAALVDRLVAAKQATA</sequence>
<dbReference type="InterPro" id="IPR036736">
    <property type="entry name" value="ACP-like_sf"/>
</dbReference>
<evidence type="ECO:0000313" key="4">
    <source>
        <dbReference type="EMBL" id="RCW72848.1"/>
    </source>
</evidence>
<gene>
    <name evidence="4" type="ORF">DES41_103455</name>
</gene>
<dbReference type="EMBL" id="QPJK01000003">
    <property type="protein sequence ID" value="RCW72848.1"/>
    <property type="molecule type" value="Genomic_DNA"/>
</dbReference>
<dbReference type="PROSITE" id="PS50075">
    <property type="entry name" value="CARRIER"/>
    <property type="match status" value="1"/>
</dbReference>
<keyword evidence="1" id="KW-0596">Phosphopantetheine</keyword>
<keyword evidence="5" id="KW-1185">Reference proteome</keyword>
<evidence type="ECO:0000259" key="3">
    <source>
        <dbReference type="PROSITE" id="PS50075"/>
    </source>
</evidence>
<dbReference type="SUPFAM" id="SSF47336">
    <property type="entry name" value="ACP-like"/>
    <property type="match status" value="1"/>
</dbReference>
<evidence type="ECO:0000313" key="5">
    <source>
        <dbReference type="Proteomes" id="UP000252884"/>
    </source>
</evidence>
<feature type="domain" description="Carrier" evidence="3">
    <location>
        <begin position="1"/>
        <end position="77"/>
    </location>
</feature>
<evidence type="ECO:0000256" key="2">
    <source>
        <dbReference type="ARBA" id="ARBA00022553"/>
    </source>
</evidence>
<organism evidence="4 5">
    <name type="scientific">Pseudorhodoferax soli</name>
    <dbReference type="NCBI Taxonomy" id="545864"/>
    <lineage>
        <taxon>Bacteria</taxon>
        <taxon>Pseudomonadati</taxon>
        <taxon>Pseudomonadota</taxon>
        <taxon>Betaproteobacteria</taxon>
        <taxon>Burkholderiales</taxon>
        <taxon>Comamonadaceae</taxon>
    </lineage>
</organism>
<proteinExistence type="predicted"/>
<dbReference type="Pfam" id="PF00550">
    <property type="entry name" value="PP-binding"/>
    <property type="match status" value="1"/>
</dbReference>
<protein>
    <submittedName>
        <fullName evidence="4">Acyl carrier protein</fullName>
    </submittedName>
</protein>
<name>A0A368Y0M6_9BURK</name>
<accession>A0A368Y0M6</accession>
<dbReference type="Gene3D" id="1.10.1200.10">
    <property type="entry name" value="ACP-like"/>
    <property type="match status" value="1"/>
</dbReference>
<dbReference type="Proteomes" id="UP000252884">
    <property type="component" value="Unassembled WGS sequence"/>
</dbReference>
<dbReference type="GO" id="GO:0031177">
    <property type="term" value="F:phosphopantetheine binding"/>
    <property type="evidence" value="ECO:0007669"/>
    <property type="project" value="InterPro"/>
</dbReference>
<dbReference type="OrthoDB" id="7063706at2"/>
<dbReference type="AlphaFoldDB" id="A0A368Y0M6"/>
<dbReference type="SMART" id="SM00823">
    <property type="entry name" value="PKS_PP"/>
    <property type="match status" value="1"/>
</dbReference>
<reference evidence="4 5" key="1">
    <citation type="submission" date="2018-07" db="EMBL/GenBank/DDBJ databases">
        <title>Genomic Encyclopedia of Type Strains, Phase IV (KMG-IV): sequencing the most valuable type-strain genomes for metagenomic binning, comparative biology and taxonomic classification.</title>
        <authorList>
            <person name="Goeker M."/>
        </authorList>
    </citation>
    <scope>NUCLEOTIDE SEQUENCE [LARGE SCALE GENOMIC DNA]</scope>
    <source>
        <strain evidence="4 5">DSM 21634</strain>
    </source>
</reference>
<comment type="caution">
    <text evidence="4">The sequence shown here is derived from an EMBL/GenBank/DDBJ whole genome shotgun (WGS) entry which is preliminary data.</text>
</comment>
<dbReference type="InterPro" id="IPR020806">
    <property type="entry name" value="PKS_PP-bd"/>
</dbReference>
<evidence type="ECO:0000256" key="1">
    <source>
        <dbReference type="ARBA" id="ARBA00022450"/>
    </source>
</evidence>
<dbReference type="InterPro" id="IPR009081">
    <property type="entry name" value="PP-bd_ACP"/>
</dbReference>
<keyword evidence="2" id="KW-0597">Phosphoprotein</keyword>